<keyword evidence="6 12" id="KW-0654">Proteoglycan</keyword>
<keyword evidence="3" id="KW-1003">Cell membrane</keyword>
<dbReference type="GO" id="GO:0098552">
    <property type="term" value="C:side of membrane"/>
    <property type="evidence" value="ECO:0007669"/>
    <property type="project" value="UniProtKB-KW"/>
</dbReference>
<keyword evidence="14" id="KW-1185">Reference proteome</keyword>
<evidence type="ECO:0000256" key="8">
    <source>
        <dbReference type="ARBA" id="ARBA00023180"/>
    </source>
</evidence>
<keyword evidence="10 12" id="KW-0449">Lipoprotein</keyword>
<accession>A0A8C0BUM8</accession>
<evidence type="ECO:0000256" key="6">
    <source>
        <dbReference type="ARBA" id="ARBA00022974"/>
    </source>
</evidence>
<dbReference type="PANTHER" id="PTHR10822">
    <property type="entry name" value="GLYPICAN"/>
    <property type="match status" value="1"/>
</dbReference>
<dbReference type="GO" id="GO:1905475">
    <property type="term" value="P:regulation of protein localization to membrane"/>
    <property type="evidence" value="ECO:0007669"/>
    <property type="project" value="TreeGrafter"/>
</dbReference>
<dbReference type="PANTHER" id="PTHR10822:SF12">
    <property type="entry name" value="GLYPICAN-5"/>
    <property type="match status" value="1"/>
</dbReference>
<evidence type="ECO:0000256" key="2">
    <source>
        <dbReference type="ARBA" id="ARBA00010260"/>
    </source>
</evidence>
<dbReference type="InterPro" id="IPR001863">
    <property type="entry name" value="Glypican"/>
</dbReference>
<dbReference type="GO" id="GO:0005576">
    <property type="term" value="C:extracellular region"/>
    <property type="evidence" value="ECO:0007669"/>
    <property type="project" value="TreeGrafter"/>
</dbReference>
<dbReference type="GO" id="GO:0016477">
    <property type="term" value="P:cell migration"/>
    <property type="evidence" value="ECO:0007669"/>
    <property type="project" value="TreeGrafter"/>
</dbReference>
<sequence length="401" mass="44731">MITEKVNKVFSWVDIQVYTSKNPTWCPKKMEERNQTAAKQDIQLAENYTSTLFCNAYGNMAAEATTRVPEFFTDVGLFIFGTDVSTEKFVNRFSNTLFSVVYNHVINPGLTDISLEYADCLRMVTFPKRPQDKREDHCYPRCMGHCLNVIRGCLADTAEVELHWRGYIQSLEELSSAVSGTYDTEHVLLNFHSLLNDTLVNKVCGPPVRKPTQSPGRSFDQNKDNQGLKMFSRDSEETFASSRKEFIGHLRLYGAFYGGLADQPCGNELAAADGLPCWNGEDVVRSYTHHAFGSGINAQSANPEIKVKGADPVISQIIDKLKHVIQVLQGISIPKYDKWDLQQTGSGGVVDEHISGDCDDEVGCKGSGSGEVKKVLKITDCNCLYNVSKIYRNRTTITGFL</sequence>
<name>A0A8C0BUM8_9AVES</name>
<protein>
    <submittedName>
        <fullName evidence="13">Glypican 5</fullName>
    </submittedName>
</protein>
<proteinExistence type="inferred from homology"/>
<dbReference type="Proteomes" id="UP000694555">
    <property type="component" value="Unplaced"/>
</dbReference>
<organism evidence="13 14">
    <name type="scientific">Buteo japonicus</name>
    <dbReference type="NCBI Taxonomy" id="224669"/>
    <lineage>
        <taxon>Eukaryota</taxon>
        <taxon>Metazoa</taxon>
        <taxon>Chordata</taxon>
        <taxon>Craniata</taxon>
        <taxon>Vertebrata</taxon>
        <taxon>Euteleostomi</taxon>
        <taxon>Archelosauria</taxon>
        <taxon>Archosauria</taxon>
        <taxon>Dinosauria</taxon>
        <taxon>Saurischia</taxon>
        <taxon>Theropoda</taxon>
        <taxon>Coelurosauria</taxon>
        <taxon>Aves</taxon>
        <taxon>Neognathae</taxon>
        <taxon>Neoaves</taxon>
        <taxon>Telluraves</taxon>
        <taxon>Accipitrimorphae</taxon>
        <taxon>Accipitriformes</taxon>
        <taxon>Accipitridae</taxon>
        <taxon>Accipitrinae</taxon>
        <taxon>Buteo</taxon>
    </lineage>
</organism>
<dbReference type="GO" id="GO:0005886">
    <property type="term" value="C:plasma membrane"/>
    <property type="evidence" value="ECO:0007669"/>
    <property type="project" value="UniProtKB-SubCell"/>
</dbReference>
<evidence type="ECO:0000256" key="10">
    <source>
        <dbReference type="ARBA" id="ARBA00023288"/>
    </source>
</evidence>
<reference evidence="13" key="1">
    <citation type="submission" date="2025-08" db="UniProtKB">
        <authorList>
            <consortium name="Ensembl"/>
        </authorList>
    </citation>
    <scope>IDENTIFICATION</scope>
</reference>
<dbReference type="GO" id="GO:0009986">
    <property type="term" value="C:cell surface"/>
    <property type="evidence" value="ECO:0007669"/>
    <property type="project" value="TreeGrafter"/>
</dbReference>
<comment type="function">
    <text evidence="12">Cell surface proteoglycan.</text>
</comment>
<evidence type="ECO:0000256" key="9">
    <source>
        <dbReference type="ARBA" id="ARBA00023207"/>
    </source>
</evidence>
<evidence type="ECO:0000256" key="3">
    <source>
        <dbReference type="ARBA" id="ARBA00022475"/>
    </source>
</evidence>
<keyword evidence="4 12" id="KW-0336">GPI-anchor</keyword>
<keyword evidence="7 12" id="KW-0472">Membrane</keyword>
<dbReference type="Pfam" id="PF01153">
    <property type="entry name" value="Glypican"/>
    <property type="match status" value="2"/>
</dbReference>
<evidence type="ECO:0000256" key="12">
    <source>
        <dbReference type="RuleBase" id="RU003519"/>
    </source>
</evidence>
<evidence type="ECO:0000313" key="13">
    <source>
        <dbReference type="Ensembl" id="ENSBJAP00000021406.1"/>
    </source>
</evidence>
<keyword evidence="5" id="KW-0732">Signal</keyword>
<reference evidence="13" key="2">
    <citation type="submission" date="2025-09" db="UniProtKB">
        <authorList>
            <consortium name="Ensembl"/>
        </authorList>
    </citation>
    <scope>IDENTIFICATION</scope>
</reference>
<evidence type="ECO:0000313" key="14">
    <source>
        <dbReference type="Proteomes" id="UP000694555"/>
    </source>
</evidence>
<comment type="similarity">
    <text evidence="2 11">Belongs to the glypican family.</text>
</comment>
<comment type="subcellular location">
    <subcellularLocation>
        <location evidence="1 12">Cell membrane</location>
        <topology evidence="1 12">Lipid-anchor</topology>
        <topology evidence="1 12">GPI-anchor</topology>
    </subcellularLocation>
</comment>
<evidence type="ECO:0000256" key="4">
    <source>
        <dbReference type="ARBA" id="ARBA00022622"/>
    </source>
</evidence>
<evidence type="ECO:0000256" key="1">
    <source>
        <dbReference type="ARBA" id="ARBA00004609"/>
    </source>
</evidence>
<keyword evidence="9 12" id="KW-0357">Heparan sulfate</keyword>
<evidence type="ECO:0000256" key="7">
    <source>
        <dbReference type="ARBA" id="ARBA00023136"/>
    </source>
</evidence>
<evidence type="ECO:0000256" key="5">
    <source>
        <dbReference type="ARBA" id="ARBA00022729"/>
    </source>
</evidence>
<dbReference type="GO" id="GO:0090263">
    <property type="term" value="P:positive regulation of canonical Wnt signaling pathway"/>
    <property type="evidence" value="ECO:0007669"/>
    <property type="project" value="TreeGrafter"/>
</dbReference>
<dbReference type="AlphaFoldDB" id="A0A8C0BUM8"/>
<keyword evidence="8" id="KW-0325">Glycoprotein</keyword>
<evidence type="ECO:0000256" key="11">
    <source>
        <dbReference type="RuleBase" id="RU003518"/>
    </source>
</evidence>
<dbReference type="Ensembl" id="ENSBJAT00000022013.1">
    <property type="protein sequence ID" value="ENSBJAP00000021406.1"/>
    <property type="gene ID" value="ENSBJAG00000013971.1"/>
</dbReference>